<dbReference type="InterPro" id="IPR015878">
    <property type="entry name" value="Ado_hCys_hydrolase_NAD-bd"/>
</dbReference>
<keyword evidence="5" id="KW-1185">Reference proteome</keyword>
<dbReference type="AlphaFoldDB" id="A0A413R9C2"/>
<dbReference type="InterPro" id="IPR036291">
    <property type="entry name" value="NAD(P)-bd_dom_sf"/>
</dbReference>
<evidence type="ECO:0000313" key="2">
    <source>
        <dbReference type="EMBL" id="RHA19047.1"/>
    </source>
</evidence>
<organism evidence="2 5">
    <name type="scientific">Eubacterium ventriosum</name>
    <dbReference type="NCBI Taxonomy" id="39496"/>
    <lineage>
        <taxon>Bacteria</taxon>
        <taxon>Bacillati</taxon>
        <taxon>Bacillota</taxon>
        <taxon>Clostridia</taxon>
        <taxon>Eubacteriales</taxon>
        <taxon>Eubacteriaceae</taxon>
        <taxon>Eubacterium</taxon>
    </lineage>
</organism>
<dbReference type="EMBL" id="QSFD01000004">
    <property type="protein sequence ID" value="RHA19047.1"/>
    <property type="molecule type" value="Genomic_DNA"/>
</dbReference>
<dbReference type="Proteomes" id="UP000284779">
    <property type="component" value="Unassembled WGS sequence"/>
</dbReference>
<protein>
    <recommendedName>
        <fullName evidence="1">S-adenosyl-L-homocysteine hydrolase NAD binding domain-containing protein</fullName>
    </recommendedName>
</protein>
<evidence type="ECO:0000313" key="4">
    <source>
        <dbReference type="Proteomes" id="UP000283314"/>
    </source>
</evidence>
<gene>
    <name evidence="3" type="ORF">DW018_04155</name>
    <name evidence="2" type="ORF">DW944_04750</name>
</gene>
<evidence type="ECO:0000313" key="5">
    <source>
        <dbReference type="Proteomes" id="UP000284779"/>
    </source>
</evidence>
<evidence type="ECO:0000313" key="3">
    <source>
        <dbReference type="EMBL" id="RHL46392.1"/>
    </source>
</evidence>
<accession>A0A413R9C2</accession>
<dbReference type="Pfam" id="PF00670">
    <property type="entry name" value="AdoHcyase_NAD"/>
    <property type="match status" value="1"/>
</dbReference>
<dbReference type="GeneID" id="66466426"/>
<dbReference type="SUPFAM" id="SSF51735">
    <property type="entry name" value="NAD(P)-binding Rossmann-fold domains"/>
    <property type="match status" value="1"/>
</dbReference>
<evidence type="ECO:0000259" key="1">
    <source>
        <dbReference type="SMART" id="SM00997"/>
    </source>
</evidence>
<dbReference type="Gene3D" id="3.40.50.720">
    <property type="entry name" value="NAD(P)-binding Rossmann-like Domain"/>
    <property type="match status" value="1"/>
</dbReference>
<dbReference type="RefSeq" id="WP_117970053.1">
    <property type="nucleotide sequence ID" value="NZ_CABJDQ010000003.1"/>
</dbReference>
<dbReference type="EMBL" id="QROT01000003">
    <property type="protein sequence ID" value="RHL46392.1"/>
    <property type="molecule type" value="Genomic_DNA"/>
</dbReference>
<feature type="domain" description="S-adenosyl-L-homocysteine hydrolase NAD binding" evidence="1">
    <location>
        <begin position="110"/>
        <end position="244"/>
    </location>
</feature>
<name>A0A413R9C2_9FIRM</name>
<dbReference type="SMART" id="SM00997">
    <property type="entry name" value="AdoHcyase_NAD"/>
    <property type="match status" value="1"/>
</dbReference>
<comment type="caution">
    <text evidence="2">The sequence shown here is derived from an EMBL/GenBank/DDBJ whole genome shotgun (WGS) entry which is preliminary data.</text>
</comment>
<reference evidence="4 5" key="1">
    <citation type="submission" date="2018-08" db="EMBL/GenBank/DDBJ databases">
        <title>A genome reference for cultivated species of the human gut microbiota.</title>
        <authorList>
            <person name="Zou Y."/>
            <person name="Xue W."/>
            <person name="Luo G."/>
        </authorList>
    </citation>
    <scope>NUCLEOTIDE SEQUENCE [LARGE SCALE GENOMIC DNA]</scope>
    <source>
        <strain evidence="3 4">AF37-4</strain>
        <strain evidence="2 5">AM44-11BH</strain>
    </source>
</reference>
<sequence>MKNIAVLSGDKRQIYANSYLNNNGFCSYIKNNFDFNEDAYILCGTPFSKDSLYLNCDLYSSFPISTFIALLKPGQTVFAGNISSDVTTSLKKKNINYFDFLKDEKVVWSNAMLTAEGLISNIINNTPFALDTAKALIIGFGRCGINTALKLKALNVCVTIYDHTPIHLCQASSYGLNTSTFDNLIECISDFDIIINTVPCEVLTENLLSLVKKDCVLFEVASKPYGINNELVKKYRLSLVTCPGLPGKTAPKSAGELIAKSIISYLERTGENGTQL</sequence>
<dbReference type="Proteomes" id="UP000283314">
    <property type="component" value="Unassembled WGS sequence"/>
</dbReference>
<proteinExistence type="predicted"/>